<reference evidence="1 2" key="1">
    <citation type="submission" date="2019-01" db="EMBL/GenBank/DDBJ databases">
        <authorList>
            <consortium name="Pathogen Informatics"/>
        </authorList>
    </citation>
    <scope>NUCLEOTIDE SEQUENCE [LARGE SCALE GENOMIC DNA]</scope>
    <source>
        <strain evidence="1 2">NCTC10146</strain>
        <plasmid evidence="2">2</plasmid>
    </source>
</reference>
<evidence type="ECO:0000313" key="1">
    <source>
        <dbReference type="EMBL" id="VEU69227.1"/>
    </source>
</evidence>
<dbReference type="EMBL" id="LR215011">
    <property type="protein sequence ID" value="VEU69227.1"/>
    <property type="molecule type" value="Genomic_DNA"/>
</dbReference>
<proteinExistence type="predicted"/>
<keyword evidence="1" id="KW-0614">Plasmid</keyword>
<geneLocation type="plasmid" evidence="1 2">
    <name>2</name>
</geneLocation>
<sequence length="42" mass="4856">MENLITEFGEIPNEYAKFSFWEKSVTTETIPFVEKNGSNSIK</sequence>
<protein>
    <submittedName>
        <fullName evidence="1">Uncharacterized protein</fullName>
    </submittedName>
</protein>
<accession>A0A449ARX7</accession>
<dbReference type="Proteomes" id="UP000290495">
    <property type="component" value="Plasmid 2"/>
</dbReference>
<gene>
    <name evidence="1" type="ORF">NCTC10146_00716</name>
</gene>
<dbReference type="AlphaFoldDB" id="A0A449ARX7"/>
<name>A0A449ARX7_9BACT</name>
<evidence type="ECO:0000313" key="2">
    <source>
        <dbReference type="Proteomes" id="UP000290495"/>
    </source>
</evidence>
<organism evidence="1 2">
    <name type="scientific">Mycoplasmopsis canis</name>
    <dbReference type="NCBI Taxonomy" id="29555"/>
    <lineage>
        <taxon>Bacteria</taxon>
        <taxon>Bacillati</taxon>
        <taxon>Mycoplasmatota</taxon>
        <taxon>Mycoplasmoidales</taxon>
        <taxon>Metamycoplasmataceae</taxon>
        <taxon>Mycoplasmopsis</taxon>
    </lineage>
</organism>